<feature type="region of interest" description="Disordered" evidence="1">
    <location>
        <begin position="311"/>
        <end position="426"/>
    </location>
</feature>
<sequence>MQQTTYDPILETEDLSAFRLLSPLRPPAPGRVLVLVPHSGPALTVRPGEAIPSSRFGAYQTAYTVDTGDHRLVLALPLLSRDATFAFQSSVALTCRVTDPAAVVARGIRDMSAALVEHMRRMLRQVSRHYDIAEFHEAEEALNEAVRDFKGDDAVRLSSIHVELLVDVDEVSSSGRQFRDVVRESRLAGMRRQRHLDMMRADGVEGLIAEILEKDGAAAAMAYIEKAEAAERAELRDTLRMILERGDKDREPFEIAEAERAVLGRVLGGSEAPFGGTRRSRVRGALPSSDPPSSSVLRAHEYAAEPEVPAAYLPEPDEPSHTSAGAPADSVHDGGTYGSYEDPHTVTAPPKDGPPEDEPIGAPSEADTDDGYRKAPVDRRYDPRRRPGTDDAPMDAGAGPTESGGTSGATAPPASRVRGIRRGSGR</sequence>
<protein>
    <recommendedName>
        <fullName evidence="4">Band 7 domain-containing protein</fullName>
    </recommendedName>
</protein>
<dbReference type="AlphaFoldDB" id="A0A3S9YGV3"/>
<dbReference type="RefSeq" id="WP_127153115.1">
    <property type="nucleotide sequence ID" value="NZ_CP029042.1"/>
</dbReference>
<name>A0A3S9YGV3_9ACTN</name>
<feature type="compositionally biased region" description="Basic and acidic residues" evidence="1">
    <location>
        <begin position="370"/>
        <end position="389"/>
    </location>
</feature>
<gene>
    <name evidence="2" type="ORF">DDE74_27830</name>
</gene>
<evidence type="ECO:0000313" key="2">
    <source>
        <dbReference type="EMBL" id="AZS74251.1"/>
    </source>
</evidence>
<feature type="region of interest" description="Disordered" evidence="1">
    <location>
        <begin position="268"/>
        <end position="295"/>
    </location>
</feature>
<dbReference type="Proteomes" id="UP000275579">
    <property type="component" value="Chromosome"/>
</dbReference>
<evidence type="ECO:0008006" key="4">
    <source>
        <dbReference type="Google" id="ProtNLM"/>
    </source>
</evidence>
<evidence type="ECO:0000256" key="1">
    <source>
        <dbReference type="SAM" id="MobiDB-lite"/>
    </source>
</evidence>
<accession>A0A3S9YGV3</accession>
<proteinExistence type="predicted"/>
<reference evidence="2 3" key="1">
    <citation type="submission" date="2018-04" db="EMBL/GenBank/DDBJ databases">
        <title>Complete genome sequences of Streptomyces lydicus strain WYEC and characterization of antagonistic properties of biological control agents.</title>
        <authorList>
            <person name="Mariita R.M."/>
            <person name="Sello J.K."/>
        </authorList>
    </citation>
    <scope>NUCLEOTIDE SEQUENCE [LARGE SCALE GENOMIC DNA]</scope>
    <source>
        <strain evidence="2 3">WYEC 108</strain>
    </source>
</reference>
<dbReference type="EMBL" id="CP029042">
    <property type="protein sequence ID" value="AZS74251.1"/>
    <property type="molecule type" value="Genomic_DNA"/>
</dbReference>
<organism evidence="2 3">
    <name type="scientific">Streptomyces lydicus</name>
    <dbReference type="NCBI Taxonomy" id="47763"/>
    <lineage>
        <taxon>Bacteria</taxon>
        <taxon>Bacillati</taxon>
        <taxon>Actinomycetota</taxon>
        <taxon>Actinomycetes</taxon>
        <taxon>Kitasatosporales</taxon>
        <taxon>Streptomycetaceae</taxon>
        <taxon>Streptomyces</taxon>
    </lineage>
</organism>
<evidence type="ECO:0000313" key="3">
    <source>
        <dbReference type="Proteomes" id="UP000275579"/>
    </source>
</evidence>